<keyword evidence="3" id="KW-1185">Reference proteome</keyword>
<feature type="compositionally biased region" description="Low complexity" evidence="1">
    <location>
        <begin position="75"/>
        <end position="97"/>
    </location>
</feature>
<evidence type="ECO:0000313" key="2">
    <source>
        <dbReference type="EMBL" id="KAJ8793971.1"/>
    </source>
</evidence>
<protein>
    <submittedName>
        <fullName evidence="2">Uncharacterized protein</fullName>
    </submittedName>
</protein>
<feature type="region of interest" description="Disordered" evidence="1">
    <location>
        <begin position="1"/>
        <end position="223"/>
    </location>
</feature>
<feature type="compositionally biased region" description="Low complexity" evidence="1">
    <location>
        <begin position="265"/>
        <end position="276"/>
    </location>
</feature>
<gene>
    <name evidence="2" type="ORF">J1605_003381</name>
</gene>
<reference evidence="2 3" key="1">
    <citation type="submission" date="2022-11" db="EMBL/GenBank/DDBJ databases">
        <title>Whole genome sequence of Eschrichtius robustus ER-17-0199.</title>
        <authorList>
            <person name="Bruniche-Olsen A."/>
            <person name="Black A.N."/>
            <person name="Fields C.J."/>
            <person name="Walden K."/>
            <person name="Dewoody J.A."/>
        </authorList>
    </citation>
    <scope>NUCLEOTIDE SEQUENCE [LARGE SCALE GENOMIC DNA]</scope>
    <source>
        <strain evidence="2">ER-17-0199</strain>
        <tissue evidence="2">Blubber</tissue>
    </source>
</reference>
<accession>A0AB34HSE0</accession>
<evidence type="ECO:0000313" key="3">
    <source>
        <dbReference type="Proteomes" id="UP001159641"/>
    </source>
</evidence>
<feature type="compositionally biased region" description="Polar residues" evidence="1">
    <location>
        <begin position="278"/>
        <end position="292"/>
    </location>
</feature>
<feature type="compositionally biased region" description="Basic and acidic residues" evidence="1">
    <location>
        <begin position="301"/>
        <end position="316"/>
    </location>
</feature>
<evidence type="ECO:0000256" key="1">
    <source>
        <dbReference type="SAM" id="MobiDB-lite"/>
    </source>
</evidence>
<comment type="caution">
    <text evidence="2">The sequence shown here is derived from an EMBL/GenBank/DDBJ whole genome shotgun (WGS) entry which is preliminary data.</text>
</comment>
<dbReference type="Proteomes" id="UP001159641">
    <property type="component" value="Unassembled WGS sequence"/>
</dbReference>
<organism evidence="2 3">
    <name type="scientific">Eschrichtius robustus</name>
    <name type="common">California gray whale</name>
    <name type="synonym">Eschrichtius gibbosus</name>
    <dbReference type="NCBI Taxonomy" id="9764"/>
    <lineage>
        <taxon>Eukaryota</taxon>
        <taxon>Metazoa</taxon>
        <taxon>Chordata</taxon>
        <taxon>Craniata</taxon>
        <taxon>Vertebrata</taxon>
        <taxon>Euteleostomi</taxon>
        <taxon>Mammalia</taxon>
        <taxon>Eutheria</taxon>
        <taxon>Laurasiatheria</taxon>
        <taxon>Artiodactyla</taxon>
        <taxon>Whippomorpha</taxon>
        <taxon>Cetacea</taxon>
        <taxon>Mysticeti</taxon>
        <taxon>Eschrichtiidae</taxon>
        <taxon>Eschrichtius</taxon>
    </lineage>
</organism>
<feature type="region of interest" description="Disordered" evidence="1">
    <location>
        <begin position="244"/>
        <end position="316"/>
    </location>
</feature>
<feature type="compositionally biased region" description="Low complexity" evidence="1">
    <location>
        <begin position="11"/>
        <end position="33"/>
    </location>
</feature>
<dbReference type="EMBL" id="JAIQCJ010000892">
    <property type="protein sequence ID" value="KAJ8793971.1"/>
    <property type="molecule type" value="Genomic_DNA"/>
</dbReference>
<dbReference type="AlphaFoldDB" id="A0AB34HSE0"/>
<feature type="compositionally biased region" description="Basic and acidic residues" evidence="1">
    <location>
        <begin position="125"/>
        <end position="140"/>
    </location>
</feature>
<sequence>MSGLGSTFYEPGQGSRSARAAGAPGTARPRLAASVGSPRRGSFPRSQVPRLRTIRPSKCGAGEADGESDTQRLTSRPGGPRRPACAPSPASQAGERSAPPPSPRLRALPGDLRRAPPAAPGARPWDARESARQLRGDRSRVLSPRAGSGKSSTQGSEGTPGPQQARAEGSGSGLGAAGRAAGERQRDDTTGGAGAASLMAPSSPRLRVRARSRPVPGPRLNQVAPTVGSCAWGGWGQLLVLPGCTSHLPAGPQRSGEDSRALGNRQACARQAGAGAHESQSAVPPSRVSETNGRLGPRGSDSGDWRAGHERGAAFL</sequence>
<proteinExistence type="predicted"/>
<name>A0AB34HSE0_ESCRO</name>